<name>A0A9N8DX01_9STRA</name>
<sequence>MRNTAHVVSLSASAADNNSQQLSSSNVLILSDNAPSWQELQKLVHGTPTGSRLQTEETLRQRGQGPPHTDALLRLFQEKDETNVRVTLYRDHAGWCPYCQKVWLLLELKQIPYRVQKVPMNAYGDKPAWYTRKVDGGKLPALELDGELHVESLDIMKLLDQTFPNPPMMIPDDDETNNQLQHQRYQSLLSLEQALQQDWFSLVFYPVSGEALQKANKTMLHTLAKVDQELSVTDRPWFLGGDTPSLVDIQYIADMERIIPSVLYWKGWDIRSCTLPHFQRWLTAWEALPAYTASRSDYYTHMTVIPSQNGPGYMIPEAKRIASRISGLVDGAWHLPLPQDSLEQFQIQSSSTTIDDNNPAIEAAYKLVKNHVNITQFACRGAGEPGRPAFHAELADPYAEPNEEYVQGVDVCLRHVTHALVAGSSVAEATAQADLAGKQGNDALRENWEAYPDENDPSLTYYWNYENGEVTWTPPTQQLDTCLTYLRDRIGVPRDMSGAAAMQLRAYLNWAVDMMRKS</sequence>
<dbReference type="PANTHER" id="PTHR43968:SF14">
    <property type="entry name" value="GLUTATHIONE S-TRANSFERASE"/>
    <property type="match status" value="1"/>
</dbReference>
<keyword evidence="6" id="KW-1185">Reference proteome</keyword>
<dbReference type="OrthoDB" id="4951845at2759"/>
<dbReference type="InterPro" id="IPR010987">
    <property type="entry name" value="Glutathione-S-Trfase_C-like"/>
</dbReference>
<dbReference type="Proteomes" id="UP001153069">
    <property type="component" value="Unassembled WGS sequence"/>
</dbReference>
<evidence type="ECO:0000259" key="3">
    <source>
        <dbReference type="PROSITE" id="PS50404"/>
    </source>
</evidence>
<dbReference type="Gene3D" id="3.40.30.10">
    <property type="entry name" value="Glutaredoxin"/>
    <property type="match status" value="1"/>
</dbReference>
<dbReference type="SUPFAM" id="SSF52833">
    <property type="entry name" value="Thioredoxin-like"/>
    <property type="match status" value="1"/>
</dbReference>
<feature type="domain" description="WW" evidence="2">
    <location>
        <begin position="442"/>
        <end position="477"/>
    </location>
</feature>
<dbReference type="PROSITE" id="PS50405">
    <property type="entry name" value="GST_CTER"/>
    <property type="match status" value="1"/>
</dbReference>
<dbReference type="InterPro" id="IPR004045">
    <property type="entry name" value="Glutathione_S-Trfase_N"/>
</dbReference>
<dbReference type="SUPFAM" id="SSF47616">
    <property type="entry name" value="GST C-terminal domain-like"/>
    <property type="match status" value="1"/>
</dbReference>
<proteinExistence type="predicted"/>
<comment type="caution">
    <text evidence="5">The sequence shown here is derived from an EMBL/GenBank/DDBJ whole genome shotgun (WGS) entry which is preliminary data.</text>
</comment>
<dbReference type="InterPro" id="IPR036249">
    <property type="entry name" value="Thioredoxin-like_sf"/>
</dbReference>
<dbReference type="CDD" id="cd00299">
    <property type="entry name" value="GST_C_family"/>
    <property type="match status" value="1"/>
</dbReference>
<evidence type="ECO:0000313" key="5">
    <source>
        <dbReference type="EMBL" id="CAB9509865.1"/>
    </source>
</evidence>
<evidence type="ECO:0000313" key="6">
    <source>
        <dbReference type="Proteomes" id="UP001153069"/>
    </source>
</evidence>
<organism evidence="5 6">
    <name type="scientific">Seminavis robusta</name>
    <dbReference type="NCBI Taxonomy" id="568900"/>
    <lineage>
        <taxon>Eukaryota</taxon>
        <taxon>Sar</taxon>
        <taxon>Stramenopiles</taxon>
        <taxon>Ochrophyta</taxon>
        <taxon>Bacillariophyta</taxon>
        <taxon>Bacillariophyceae</taxon>
        <taxon>Bacillariophycidae</taxon>
        <taxon>Naviculales</taxon>
        <taxon>Naviculaceae</taxon>
        <taxon>Seminavis</taxon>
    </lineage>
</organism>
<dbReference type="PANTHER" id="PTHR43968">
    <property type="match status" value="1"/>
</dbReference>
<dbReference type="PROSITE" id="PS50404">
    <property type="entry name" value="GST_NTER"/>
    <property type="match status" value="1"/>
</dbReference>
<dbReference type="InterPro" id="IPR036282">
    <property type="entry name" value="Glutathione-S-Trfase_C_sf"/>
</dbReference>
<dbReference type="InterPro" id="IPR036020">
    <property type="entry name" value="WW_dom_sf"/>
</dbReference>
<dbReference type="InterPro" id="IPR050983">
    <property type="entry name" value="GST_Omega/HSP26"/>
</dbReference>
<dbReference type="Gene3D" id="1.20.1050.10">
    <property type="match status" value="1"/>
</dbReference>
<dbReference type="AlphaFoldDB" id="A0A9N8DX01"/>
<dbReference type="GO" id="GO:0005737">
    <property type="term" value="C:cytoplasm"/>
    <property type="evidence" value="ECO:0007669"/>
    <property type="project" value="TreeGrafter"/>
</dbReference>
<dbReference type="CDD" id="cd00570">
    <property type="entry name" value="GST_N_family"/>
    <property type="match status" value="1"/>
</dbReference>
<dbReference type="EMBL" id="CAICTM010000407">
    <property type="protein sequence ID" value="CAB9509865.1"/>
    <property type="molecule type" value="Genomic_DNA"/>
</dbReference>
<reference evidence="5" key="1">
    <citation type="submission" date="2020-06" db="EMBL/GenBank/DDBJ databases">
        <authorList>
            <consortium name="Plant Systems Biology data submission"/>
        </authorList>
    </citation>
    <scope>NUCLEOTIDE SEQUENCE</scope>
    <source>
        <strain evidence="5">D6</strain>
    </source>
</reference>
<feature type="domain" description="GST C-terminal" evidence="4">
    <location>
        <begin position="174"/>
        <end position="313"/>
    </location>
</feature>
<dbReference type="InterPro" id="IPR040079">
    <property type="entry name" value="Glutathione_S-Trfase"/>
</dbReference>
<dbReference type="Pfam" id="PF13409">
    <property type="entry name" value="GST_N_2"/>
    <property type="match status" value="1"/>
</dbReference>
<dbReference type="SFLD" id="SFLDS00019">
    <property type="entry name" value="Glutathione_Transferase_(cytos"/>
    <property type="match status" value="1"/>
</dbReference>
<evidence type="ECO:0000256" key="1">
    <source>
        <dbReference type="SAM" id="MobiDB-lite"/>
    </source>
</evidence>
<dbReference type="InterPro" id="IPR001202">
    <property type="entry name" value="WW_dom"/>
</dbReference>
<evidence type="ECO:0000259" key="4">
    <source>
        <dbReference type="PROSITE" id="PS50405"/>
    </source>
</evidence>
<feature type="region of interest" description="Disordered" evidence="1">
    <location>
        <begin position="47"/>
        <end position="67"/>
    </location>
</feature>
<gene>
    <name evidence="5" type="ORF">SEMRO_408_G136930.1</name>
</gene>
<dbReference type="SUPFAM" id="SSF51045">
    <property type="entry name" value="WW domain"/>
    <property type="match status" value="1"/>
</dbReference>
<evidence type="ECO:0000259" key="2">
    <source>
        <dbReference type="PROSITE" id="PS50020"/>
    </source>
</evidence>
<protein>
    <submittedName>
        <fullName evidence="5">IN2-1 homolog B</fullName>
    </submittedName>
</protein>
<dbReference type="PROSITE" id="PS50020">
    <property type="entry name" value="WW_DOMAIN_2"/>
    <property type="match status" value="1"/>
</dbReference>
<feature type="domain" description="GST N-terminal" evidence="3">
    <location>
        <begin position="86"/>
        <end position="167"/>
    </location>
</feature>
<accession>A0A9N8DX01</accession>